<evidence type="ECO:0000259" key="1">
    <source>
        <dbReference type="PROSITE" id="PS50927"/>
    </source>
</evidence>
<gene>
    <name evidence="2" type="ORF">NHX12_024386</name>
</gene>
<dbReference type="SUPFAM" id="SSF51110">
    <property type="entry name" value="alpha-D-mannose-specific plant lectins"/>
    <property type="match status" value="1"/>
</dbReference>
<name>A0A9Q0EHA2_9TELE</name>
<dbReference type="SMART" id="SM00108">
    <property type="entry name" value="B_lectin"/>
    <property type="match status" value="1"/>
</dbReference>
<dbReference type="Gene3D" id="2.90.10.30">
    <property type="match status" value="1"/>
</dbReference>
<dbReference type="InterPro" id="IPR036426">
    <property type="entry name" value="Bulb-type_lectin_dom_sf"/>
</dbReference>
<keyword evidence="3" id="KW-1185">Reference proteome</keyword>
<accession>A0A9Q0EHA2</accession>
<dbReference type="PROSITE" id="PS50927">
    <property type="entry name" value="BULB_LECTIN"/>
    <property type="match status" value="1"/>
</dbReference>
<dbReference type="InterPro" id="IPR001480">
    <property type="entry name" value="Bulb-type_lectin_dom"/>
</dbReference>
<feature type="domain" description="Bulb-type lectin" evidence="1">
    <location>
        <begin position="1"/>
        <end position="110"/>
    </location>
</feature>
<dbReference type="AlphaFoldDB" id="A0A9Q0EHA2"/>
<proteinExistence type="predicted"/>
<reference evidence="2" key="1">
    <citation type="submission" date="2022-07" db="EMBL/GenBank/DDBJ databases">
        <title>Chromosome-level genome of Muraenolepis orangiensis.</title>
        <authorList>
            <person name="Kim J."/>
        </authorList>
    </citation>
    <scope>NUCLEOTIDE SEQUENCE</scope>
    <source>
        <strain evidence="2">KU_S4_2022</strain>
        <tissue evidence="2">Muscle</tissue>
    </source>
</reference>
<dbReference type="EMBL" id="JANIIK010000040">
    <property type="protein sequence ID" value="KAJ3607335.1"/>
    <property type="molecule type" value="Genomic_DNA"/>
</dbReference>
<protein>
    <recommendedName>
        <fullName evidence="1">Bulb-type lectin domain-containing protein</fullName>
    </recommendedName>
</protein>
<comment type="caution">
    <text evidence="2">The sequence shown here is derived from an EMBL/GenBank/DDBJ whole genome shotgun (WGS) entry which is preliminary data.</text>
</comment>
<evidence type="ECO:0000313" key="3">
    <source>
        <dbReference type="Proteomes" id="UP001148018"/>
    </source>
</evidence>
<dbReference type="Proteomes" id="UP001148018">
    <property type="component" value="Unassembled WGS sequence"/>
</dbReference>
<evidence type="ECO:0000313" key="2">
    <source>
        <dbReference type="EMBL" id="KAJ3607335.1"/>
    </source>
</evidence>
<dbReference type="EMBL" id="JANIIK010000040">
    <property type="protein sequence ID" value="KAJ3607334.1"/>
    <property type="molecule type" value="Genomic_DNA"/>
</dbReference>
<dbReference type="OrthoDB" id="1884773at2759"/>
<sequence length="116" mass="13132">MNSLSTNQELRRGDILMSENKQYKACFEDNGNLVIYKWSQIWDTKTGNIEASRVLLQDDTNLVIYTDTGLAVWHSNTFSPEAKQVRMTLTNGGQLVIDNHGETIWRSGPTPCPNVE</sequence>
<organism evidence="2 3">
    <name type="scientific">Muraenolepis orangiensis</name>
    <name type="common">Patagonian moray cod</name>
    <dbReference type="NCBI Taxonomy" id="630683"/>
    <lineage>
        <taxon>Eukaryota</taxon>
        <taxon>Metazoa</taxon>
        <taxon>Chordata</taxon>
        <taxon>Craniata</taxon>
        <taxon>Vertebrata</taxon>
        <taxon>Euteleostomi</taxon>
        <taxon>Actinopterygii</taxon>
        <taxon>Neopterygii</taxon>
        <taxon>Teleostei</taxon>
        <taxon>Neoteleostei</taxon>
        <taxon>Acanthomorphata</taxon>
        <taxon>Zeiogadaria</taxon>
        <taxon>Gadariae</taxon>
        <taxon>Gadiformes</taxon>
        <taxon>Muraenolepidoidei</taxon>
        <taxon>Muraenolepididae</taxon>
        <taxon>Muraenolepis</taxon>
    </lineage>
</organism>